<dbReference type="InParanoid" id="A0A671XZ61"/>
<dbReference type="PANTHER" id="PTHR15207:SF3">
    <property type="entry name" value="DEAFNESS, AUTOSOMAL DOMINANT 5-RELATED"/>
    <property type="match status" value="1"/>
</dbReference>
<evidence type="ECO:0000259" key="13">
    <source>
        <dbReference type="Pfam" id="PF17708"/>
    </source>
</evidence>
<reference evidence="14" key="3">
    <citation type="submission" date="2025-09" db="UniProtKB">
        <authorList>
            <consortium name="Ensembl"/>
        </authorList>
    </citation>
    <scope>IDENTIFICATION</scope>
</reference>
<dbReference type="OrthoDB" id="8815334at2759"/>
<evidence type="ECO:0000256" key="8">
    <source>
        <dbReference type="ARBA" id="ARBA00022692"/>
    </source>
</evidence>
<comment type="similarity">
    <text evidence="3">Belongs to the gasdermin family.</text>
</comment>
<dbReference type="GO" id="GO:0012501">
    <property type="term" value="P:programmed cell death"/>
    <property type="evidence" value="ECO:0007669"/>
    <property type="project" value="UniProtKB-KW"/>
</dbReference>
<evidence type="ECO:0000256" key="3">
    <source>
        <dbReference type="ARBA" id="ARBA00009279"/>
    </source>
</evidence>
<reference evidence="14" key="1">
    <citation type="submission" date="2021-04" db="EMBL/GenBank/DDBJ databases">
        <authorList>
            <consortium name="Wellcome Sanger Institute Data Sharing"/>
        </authorList>
    </citation>
    <scope>NUCLEOTIDE SEQUENCE [LARGE SCALE GENOMIC DNA]</scope>
</reference>
<dbReference type="InterPro" id="IPR042377">
    <property type="entry name" value="GSDME"/>
</dbReference>
<sequence length="476" mass="52550">MFSKATANFVREIDHEGSLIHVSRINDSHKLVLMALVVKRNCNWFWQKPKYQPTDFTLSHLLQGDKVLVPGVSEEDFVTYKGMYGDALSGKLDTEAGTVNLSVEGRGSTKLQSCFGKLKKEGLDFNKLLLDSQDRQVDMQHKLVKQLQKRAELLAVVKERIFTTSSCTINLKKKKQCSFGGVLGLKSFLGNSVKVCVKDSNNIEVDSNVSLEIPSGTVIAYSVRELEINKDGSFDICLQPGTTGGIESDFPIPSLDVTDGKCNGKKTHSAVHNGSQEIDLSPLAELSQTTRHAIFKELQEILKDRTALSYLQSVLEDMCSGFGETLVQQEELSESQRKPVLAMVNHLCSDGAAEDLCDTPAHFSAAHLLVSAMEELPDETLSFLSESRPDFLETFDALVCSLKESSEPYSVQCPAVLLQDSRAFQLAEQVLASIDVMLTRDGDMLWMKTECTRGVPPLVLHLSIHGLFLLSNGLKE</sequence>
<evidence type="ECO:0000256" key="10">
    <source>
        <dbReference type="ARBA" id="ARBA00023139"/>
    </source>
</evidence>
<keyword evidence="11" id="KW-0449">Lipoprotein</keyword>
<accession>A0A671XZ61</accession>
<dbReference type="Ensembl" id="ENSSAUT00010059344.1">
    <property type="protein sequence ID" value="ENSSAUP00010056493.1"/>
    <property type="gene ID" value="ENSSAUG00010023175.1"/>
</dbReference>
<evidence type="ECO:0000256" key="6">
    <source>
        <dbReference type="ARBA" id="ARBA00022490"/>
    </source>
</evidence>
<dbReference type="AlphaFoldDB" id="A0A671XZ61"/>
<reference evidence="14" key="2">
    <citation type="submission" date="2025-08" db="UniProtKB">
        <authorList>
            <consortium name="Ensembl"/>
        </authorList>
    </citation>
    <scope>IDENTIFICATION</scope>
</reference>
<keyword evidence="6" id="KW-0963">Cytoplasm</keyword>
<feature type="domain" description="Gasdermin PUB" evidence="13">
    <location>
        <begin position="280"/>
        <end position="435"/>
    </location>
</feature>
<gene>
    <name evidence="14" type="primary">LOC115578322</name>
</gene>
<feature type="domain" description="Gasdermin pore forming" evidence="12">
    <location>
        <begin position="1"/>
        <end position="239"/>
    </location>
</feature>
<dbReference type="GeneTree" id="ENSGT00940000155880"/>
<evidence type="ECO:0000256" key="4">
    <source>
        <dbReference type="ARBA" id="ARBA00022452"/>
    </source>
</evidence>
<dbReference type="PANTHER" id="PTHR15207">
    <property type="entry name" value="NONSYNDROMIC HEARING IMPAIRMENT PROTEIN"/>
    <property type="match status" value="1"/>
</dbReference>
<evidence type="ECO:0000256" key="1">
    <source>
        <dbReference type="ARBA" id="ARBA00004496"/>
    </source>
</evidence>
<dbReference type="RefSeq" id="XP_030267077.1">
    <property type="nucleotide sequence ID" value="XM_030411217.1"/>
</dbReference>
<keyword evidence="5" id="KW-1003">Cell membrane</keyword>
<dbReference type="GO" id="GO:0005737">
    <property type="term" value="C:cytoplasm"/>
    <property type="evidence" value="ECO:0007669"/>
    <property type="project" value="UniProtKB-SubCell"/>
</dbReference>
<evidence type="ECO:0000313" key="15">
    <source>
        <dbReference type="Proteomes" id="UP000472265"/>
    </source>
</evidence>
<dbReference type="InterPro" id="IPR041263">
    <property type="entry name" value="Gasdermin_PUB"/>
</dbReference>
<protein>
    <submittedName>
        <fullName evidence="14">Gasdermin-E-like</fullName>
    </submittedName>
</protein>
<keyword evidence="4" id="KW-1134">Transmembrane beta strand</keyword>
<evidence type="ECO:0000256" key="5">
    <source>
        <dbReference type="ARBA" id="ARBA00022475"/>
    </source>
</evidence>
<organism evidence="14 15">
    <name type="scientific">Sparus aurata</name>
    <name type="common">Gilthead sea bream</name>
    <dbReference type="NCBI Taxonomy" id="8175"/>
    <lineage>
        <taxon>Eukaryota</taxon>
        <taxon>Metazoa</taxon>
        <taxon>Chordata</taxon>
        <taxon>Craniata</taxon>
        <taxon>Vertebrata</taxon>
        <taxon>Euteleostomi</taxon>
        <taxon>Actinopterygii</taxon>
        <taxon>Neopterygii</taxon>
        <taxon>Teleostei</taxon>
        <taxon>Neoteleostei</taxon>
        <taxon>Acanthomorphata</taxon>
        <taxon>Eupercaria</taxon>
        <taxon>Spariformes</taxon>
        <taxon>Sparidae</taxon>
        <taxon>Sparus</taxon>
    </lineage>
</organism>
<dbReference type="OMA" id="HYDICLQ"/>
<evidence type="ECO:0000256" key="11">
    <source>
        <dbReference type="ARBA" id="ARBA00023288"/>
    </source>
</evidence>
<keyword evidence="15" id="KW-1185">Reference proteome</keyword>
<dbReference type="Pfam" id="PF17708">
    <property type="entry name" value="Gasdermin_C"/>
    <property type="match status" value="1"/>
</dbReference>
<keyword evidence="10" id="KW-0564">Palmitate</keyword>
<dbReference type="GeneID" id="115578322"/>
<keyword evidence="8" id="KW-0812">Transmembrane</keyword>
<evidence type="ECO:0000256" key="2">
    <source>
        <dbReference type="ARBA" id="ARBA00004651"/>
    </source>
</evidence>
<keyword evidence="7" id="KW-1210">Necrosis</keyword>
<comment type="subcellular location">
    <subcellularLocation>
        <location evidence="2">Cell membrane</location>
        <topology evidence="2">Multi-pass membrane protein</topology>
    </subcellularLocation>
    <subcellularLocation>
        <location evidence="1">Cytoplasm</location>
    </subcellularLocation>
</comment>
<evidence type="ECO:0000313" key="14">
    <source>
        <dbReference type="Ensembl" id="ENSSAUP00010056493.1"/>
    </source>
</evidence>
<name>A0A671XZ61_SPAAU</name>
<evidence type="ECO:0000256" key="9">
    <source>
        <dbReference type="ARBA" id="ARBA00023136"/>
    </source>
</evidence>
<dbReference type="Proteomes" id="UP000472265">
    <property type="component" value="Chromosome 3"/>
</dbReference>
<dbReference type="InterPro" id="IPR040460">
    <property type="entry name" value="Gasdermin_pore"/>
</dbReference>
<dbReference type="Pfam" id="PF04598">
    <property type="entry name" value="Gasdermin"/>
    <property type="match status" value="1"/>
</dbReference>
<dbReference type="GO" id="GO:0005886">
    <property type="term" value="C:plasma membrane"/>
    <property type="evidence" value="ECO:0007669"/>
    <property type="project" value="UniProtKB-SubCell"/>
</dbReference>
<proteinExistence type="inferred from homology"/>
<evidence type="ECO:0000256" key="7">
    <source>
        <dbReference type="ARBA" id="ARBA00022590"/>
    </source>
</evidence>
<evidence type="ECO:0000259" key="12">
    <source>
        <dbReference type="Pfam" id="PF04598"/>
    </source>
</evidence>
<keyword evidence="9" id="KW-0472">Membrane</keyword>